<keyword evidence="1" id="KW-0444">Lipid biosynthesis</keyword>
<name>L8MHE7_METFU</name>
<dbReference type="Proteomes" id="UP000218554">
    <property type="component" value="Chromosome"/>
</dbReference>
<dbReference type="Pfam" id="PF04336">
    <property type="entry name" value="ACP_PD"/>
    <property type="match status" value="1"/>
</dbReference>
<dbReference type="KEGG" id="pfuw:KF707C_46560"/>
<proteinExistence type="predicted"/>
<keyword evidence="6" id="KW-1185">Reference proteome</keyword>
<evidence type="ECO:0000256" key="4">
    <source>
        <dbReference type="ARBA" id="ARBA00023160"/>
    </source>
</evidence>
<keyword evidence="3" id="KW-0443">Lipid metabolism</keyword>
<dbReference type="AlphaFoldDB" id="L8MHE7"/>
<keyword evidence="2 5" id="KW-0378">Hydrolase</keyword>
<evidence type="ECO:0000256" key="2">
    <source>
        <dbReference type="ARBA" id="ARBA00022801"/>
    </source>
</evidence>
<dbReference type="InterPro" id="IPR007431">
    <property type="entry name" value="ACP_PD"/>
</dbReference>
<dbReference type="PANTHER" id="PTHR38764">
    <property type="entry name" value="ACYL CARRIER PROTEIN PHOSPHODIESTERASE"/>
    <property type="match status" value="1"/>
</dbReference>
<dbReference type="eggNOG" id="COG3124">
    <property type="taxonomic scope" value="Bacteria"/>
</dbReference>
<reference evidence="6" key="1">
    <citation type="submission" date="2015-05" db="EMBL/GenBank/DDBJ databases">
        <title>Draft genome sequencing of a biphenyl-degrading bacterium, Pseudomonas balearica KF707 (=NBRC110670).</title>
        <authorList>
            <person name="Kimura N."/>
            <person name="Hirose J."/>
            <person name="Watanabe T."/>
            <person name="Suenaga H."/>
            <person name="Fujihara H."/>
            <person name="Noguchi M."/>
            <person name="Hashimoto M."/>
            <person name="Shimodaira J."/>
            <person name="Tsuchikane K."/>
            <person name="Hosoyama A."/>
            <person name="Yamazoe A."/>
            <person name="Fujita N."/>
            <person name="Furukawa K."/>
        </authorList>
    </citation>
    <scope>NUCLEOTIDE SEQUENCE [LARGE SCALE GENOMIC DNA]</scope>
    <source>
        <strain evidence="6">DSM 10086 / NBRC 110670 / KF707</strain>
    </source>
</reference>
<evidence type="ECO:0000256" key="1">
    <source>
        <dbReference type="ARBA" id="ARBA00022516"/>
    </source>
</evidence>
<keyword evidence="4" id="KW-0275">Fatty acid biosynthesis</keyword>
<sequence length="204" mass="23267">MMEAALGYSQSMNYLAHLHLGGSQPAQLLGSLYGDFVKGPLDGRWPADIESAIRLHRRIDAFTDGHPLILQAKQRFPVERRRVAGILLDVFFDHCLARDWEHYAPLPLEAFTRRVYQVLDAEPRLPDRLALIAPRMAAQDWLGSYREFETLERVIQGMASRLSRPGVLAGAMAELDALYPDLHRDFQAFYPELQHFAERQQGLV</sequence>
<dbReference type="EC" id="3.1.4.14" evidence="5"/>
<dbReference type="PIRSF" id="PIRSF011489">
    <property type="entry name" value="DUF479"/>
    <property type="match status" value="1"/>
</dbReference>
<dbReference type="GO" id="GO:0008770">
    <property type="term" value="F:[acyl-carrier-protein] phosphodiesterase activity"/>
    <property type="evidence" value="ECO:0007669"/>
    <property type="project" value="UniProtKB-EC"/>
</dbReference>
<dbReference type="EMBL" id="AP014862">
    <property type="protein sequence ID" value="BAU76344.1"/>
    <property type="molecule type" value="Genomic_DNA"/>
</dbReference>
<protein>
    <submittedName>
        <fullName evidence="5">Acyl carrier protein phosphodiesterase</fullName>
        <ecNumber evidence="5">3.1.4.14</ecNumber>
    </submittedName>
</protein>
<dbReference type="PANTHER" id="PTHR38764:SF1">
    <property type="entry name" value="ACYL CARRIER PROTEIN PHOSPHODIESTERASE"/>
    <property type="match status" value="1"/>
</dbReference>
<accession>A0A143SX91</accession>
<accession>L8MHE7</accession>
<keyword evidence="4" id="KW-0276">Fatty acid metabolism</keyword>
<gene>
    <name evidence="5" type="ORF">KF707C_46560</name>
</gene>
<evidence type="ECO:0000313" key="5">
    <source>
        <dbReference type="EMBL" id="BAU76344.1"/>
    </source>
</evidence>
<evidence type="ECO:0000313" key="6">
    <source>
        <dbReference type="Proteomes" id="UP000218554"/>
    </source>
</evidence>
<evidence type="ECO:0000256" key="3">
    <source>
        <dbReference type="ARBA" id="ARBA00023098"/>
    </source>
</evidence>
<organism evidence="5 6">
    <name type="scientific">Metapseudomonas furukawaii</name>
    <name type="common">Pseudomonas furukawaii</name>
    <dbReference type="NCBI Taxonomy" id="1149133"/>
    <lineage>
        <taxon>Bacteria</taxon>
        <taxon>Pseudomonadati</taxon>
        <taxon>Pseudomonadota</taxon>
        <taxon>Gammaproteobacteria</taxon>
        <taxon>Pseudomonadales</taxon>
        <taxon>Pseudomonadaceae</taxon>
        <taxon>Metapseudomonas</taxon>
    </lineage>
</organism>
<reference evidence="5 6" key="2">
    <citation type="journal article" date="2017" name="Int. J. Syst. Evol. Microbiol.">
        <title>Pseudomonas furukawaii sp. nov., a polychlorinated biphenyl-degrading bacterium isolated from biphenyl-contaminated soil in Japan.</title>
        <authorList>
            <person name="Kimura N."/>
            <person name="Watanabe T."/>
            <person name="Suenaga H."/>
            <person name="Fujihara H."/>
            <person name="Futagami T."/>
            <person name="Goto M."/>
            <person name="Hanada S."/>
            <person name="Hirose J."/>
        </authorList>
    </citation>
    <scope>NUCLEOTIDE SEQUENCE [LARGE SCALE GENOMIC DNA]</scope>
    <source>
        <strain evidence="6">DSM 10086 / NBRC 110670 / KF707</strain>
    </source>
</reference>
<dbReference type="GO" id="GO:0006633">
    <property type="term" value="P:fatty acid biosynthetic process"/>
    <property type="evidence" value="ECO:0007669"/>
    <property type="project" value="UniProtKB-KW"/>
</dbReference>